<dbReference type="InParanoid" id="A0A1C7NS69"/>
<comment type="caution">
    <text evidence="1">The sequence shown here is derived from an EMBL/GenBank/DDBJ whole genome shotgun (WGS) entry which is preliminary data.</text>
</comment>
<dbReference type="PANTHER" id="PTHR28052">
    <property type="entry name" value="UPF0545 PROTEIN C22ORF39"/>
    <property type="match status" value="1"/>
</dbReference>
<reference evidence="1" key="1">
    <citation type="submission" date="2016-03" db="EMBL/GenBank/DDBJ databases">
        <title>Choanephora cucurbitarum.</title>
        <authorList>
            <person name="Min B."/>
            <person name="Park H."/>
            <person name="Park J.-H."/>
            <person name="Shin H.-D."/>
            <person name="Choi I.-G."/>
        </authorList>
    </citation>
    <scope>NUCLEOTIDE SEQUENCE [LARGE SCALE GENOMIC DNA]</scope>
    <source>
        <strain evidence="1">KUS-F28377</strain>
    </source>
</reference>
<evidence type="ECO:0000313" key="2">
    <source>
        <dbReference type="Proteomes" id="UP000093000"/>
    </source>
</evidence>
<proteinExistence type="predicted"/>
<protein>
    <submittedName>
        <fullName evidence="1">Uncharacterized protein</fullName>
    </submittedName>
</protein>
<accession>A0A1C7NS69</accession>
<dbReference type="EMBL" id="LUGH01000003">
    <property type="protein sequence ID" value="OBZ91809.1"/>
    <property type="molecule type" value="Genomic_DNA"/>
</dbReference>
<organism evidence="1 2">
    <name type="scientific">Choanephora cucurbitarum</name>
    <dbReference type="NCBI Taxonomy" id="101091"/>
    <lineage>
        <taxon>Eukaryota</taxon>
        <taxon>Fungi</taxon>
        <taxon>Fungi incertae sedis</taxon>
        <taxon>Mucoromycota</taxon>
        <taxon>Mucoromycotina</taxon>
        <taxon>Mucoromycetes</taxon>
        <taxon>Mucorales</taxon>
        <taxon>Mucorineae</taxon>
        <taxon>Choanephoraceae</taxon>
        <taxon>Choanephoroideae</taxon>
        <taxon>Choanephora</taxon>
    </lineage>
</organism>
<keyword evidence="2" id="KW-1185">Reference proteome</keyword>
<evidence type="ECO:0000313" key="1">
    <source>
        <dbReference type="EMBL" id="OBZ91809.1"/>
    </source>
</evidence>
<sequence>MYSFFNSELWKNPIAVGDLAGWVPFVDSMNKTATVRQRRQHSSQGKSVKCYTLSSQATNYYRYGTKKDCSGKWDDFKFCLKTKTKPVDVADAMLRERKAAKEAVKKQGRSSEEVWEARQ</sequence>
<dbReference type="InterPro" id="IPR021475">
    <property type="entry name" value="Pants/Emi1-like"/>
</dbReference>
<dbReference type="OrthoDB" id="2017405at2759"/>
<name>A0A1C7NS69_9FUNG</name>
<dbReference type="Proteomes" id="UP000093000">
    <property type="component" value="Unassembled WGS sequence"/>
</dbReference>
<dbReference type="Pfam" id="PF11326">
    <property type="entry name" value="PANTS-like"/>
    <property type="match status" value="1"/>
</dbReference>
<dbReference type="STRING" id="101091.A0A1C7NS69"/>
<dbReference type="AlphaFoldDB" id="A0A1C7NS69"/>
<dbReference type="PANTHER" id="PTHR28052:SF1">
    <property type="entry name" value="UPF0545 PROTEIN C22ORF39"/>
    <property type="match status" value="1"/>
</dbReference>
<gene>
    <name evidence="1" type="ORF">A0J61_00142</name>
</gene>